<dbReference type="EMBL" id="JASPKZ010006719">
    <property type="protein sequence ID" value="KAJ9587081.1"/>
    <property type="molecule type" value="Genomic_DNA"/>
</dbReference>
<feature type="non-terminal residue" evidence="2">
    <location>
        <position position="1"/>
    </location>
</feature>
<gene>
    <name evidence="2" type="ORF">L9F63_028347</name>
</gene>
<keyword evidence="1" id="KW-0812">Transmembrane</keyword>
<reference evidence="2" key="2">
    <citation type="submission" date="2023-05" db="EMBL/GenBank/DDBJ databases">
        <authorList>
            <person name="Fouks B."/>
        </authorList>
    </citation>
    <scope>NUCLEOTIDE SEQUENCE</scope>
    <source>
        <strain evidence="2">Stay&amp;Tobe</strain>
        <tissue evidence="2">Testes</tissue>
    </source>
</reference>
<keyword evidence="1" id="KW-0472">Membrane</keyword>
<protein>
    <submittedName>
        <fullName evidence="2">Uncharacterized protein</fullName>
    </submittedName>
</protein>
<dbReference type="Proteomes" id="UP001233999">
    <property type="component" value="Unassembled WGS sequence"/>
</dbReference>
<feature type="transmembrane region" description="Helical" evidence="1">
    <location>
        <begin position="29"/>
        <end position="48"/>
    </location>
</feature>
<evidence type="ECO:0000313" key="2">
    <source>
        <dbReference type="EMBL" id="KAJ9587081.1"/>
    </source>
</evidence>
<evidence type="ECO:0000256" key="1">
    <source>
        <dbReference type="SAM" id="Phobius"/>
    </source>
</evidence>
<dbReference type="AlphaFoldDB" id="A0AAD8EEG3"/>
<evidence type="ECO:0000313" key="3">
    <source>
        <dbReference type="Proteomes" id="UP001233999"/>
    </source>
</evidence>
<sequence>NYVIQFIISFKGDFNGNYNYTGCFKYVPILFRSNALFHYFCLVLMVYVNTHKKENKIRSKKLE</sequence>
<name>A0AAD8EEG3_DIPPU</name>
<accession>A0AAD8EEG3</accession>
<keyword evidence="3" id="KW-1185">Reference proteome</keyword>
<keyword evidence="1" id="KW-1133">Transmembrane helix</keyword>
<proteinExistence type="predicted"/>
<comment type="caution">
    <text evidence="2">The sequence shown here is derived from an EMBL/GenBank/DDBJ whole genome shotgun (WGS) entry which is preliminary data.</text>
</comment>
<organism evidence="2 3">
    <name type="scientific">Diploptera punctata</name>
    <name type="common">Pacific beetle cockroach</name>
    <dbReference type="NCBI Taxonomy" id="6984"/>
    <lineage>
        <taxon>Eukaryota</taxon>
        <taxon>Metazoa</taxon>
        <taxon>Ecdysozoa</taxon>
        <taxon>Arthropoda</taxon>
        <taxon>Hexapoda</taxon>
        <taxon>Insecta</taxon>
        <taxon>Pterygota</taxon>
        <taxon>Neoptera</taxon>
        <taxon>Polyneoptera</taxon>
        <taxon>Dictyoptera</taxon>
        <taxon>Blattodea</taxon>
        <taxon>Blaberoidea</taxon>
        <taxon>Blaberidae</taxon>
        <taxon>Diplopterinae</taxon>
        <taxon>Diploptera</taxon>
    </lineage>
</organism>
<feature type="non-terminal residue" evidence="2">
    <location>
        <position position="63"/>
    </location>
</feature>
<reference evidence="2" key="1">
    <citation type="journal article" date="2023" name="IScience">
        <title>Live-bearing cockroach genome reveals convergent evolutionary mechanisms linked to viviparity in insects and beyond.</title>
        <authorList>
            <person name="Fouks B."/>
            <person name="Harrison M.C."/>
            <person name="Mikhailova A.A."/>
            <person name="Marchal E."/>
            <person name="English S."/>
            <person name="Carruthers M."/>
            <person name="Jennings E.C."/>
            <person name="Chiamaka E.L."/>
            <person name="Frigard R.A."/>
            <person name="Pippel M."/>
            <person name="Attardo G.M."/>
            <person name="Benoit J.B."/>
            <person name="Bornberg-Bauer E."/>
            <person name="Tobe S.S."/>
        </authorList>
    </citation>
    <scope>NUCLEOTIDE SEQUENCE</scope>
    <source>
        <strain evidence="2">Stay&amp;Tobe</strain>
    </source>
</reference>